<keyword evidence="6 8" id="KW-0472">Membrane</keyword>
<dbReference type="InterPro" id="IPR017475">
    <property type="entry name" value="EPS_sugar_tfrase"/>
</dbReference>
<dbReference type="GO" id="GO:0000271">
    <property type="term" value="P:polysaccharide biosynthetic process"/>
    <property type="evidence" value="ECO:0007669"/>
    <property type="project" value="UniProtKB-KW"/>
</dbReference>
<dbReference type="GO" id="GO:0089702">
    <property type="term" value="F:undecaprenyl-phosphate glucose phosphotransferase activity"/>
    <property type="evidence" value="ECO:0007669"/>
    <property type="project" value="UniProtKB-EC"/>
</dbReference>
<dbReference type="NCBIfam" id="TIGR03025">
    <property type="entry name" value="EPS_sugtrans"/>
    <property type="match status" value="1"/>
</dbReference>
<feature type="transmembrane region" description="Helical" evidence="8">
    <location>
        <begin position="295"/>
        <end position="315"/>
    </location>
</feature>
<dbReference type="InterPro" id="IPR003362">
    <property type="entry name" value="Bact_transf"/>
</dbReference>
<dbReference type="NCBIfam" id="TIGR03023">
    <property type="entry name" value="WcaJ_sugtrans"/>
    <property type="match status" value="1"/>
</dbReference>
<feature type="transmembrane region" description="Helical" evidence="8">
    <location>
        <begin position="101"/>
        <end position="122"/>
    </location>
</feature>
<feature type="transmembrane region" description="Helical" evidence="8">
    <location>
        <begin position="62"/>
        <end position="80"/>
    </location>
</feature>
<keyword evidence="3 10" id="KW-0808">Transferase</keyword>
<dbReference type="InterPro" id="IPR017473">
    <property type="entry name" value="Undecaprenyl-P_gluc_Ptfrase"/>
</dbReference>
<protein>
    <submittedName>
        <fullName evidence="10">Undecaprenyl-phosphate glucose phosphotransferase</fullName>
        <ecNumber evidence="10">2.7.8.31</ecNumber>
    </submittedName>
</protein>
<evidence type="ECO:0000256" key="4">
    <source>
        <dbReference type="ARBA" id="ARBA00022692"/>
    </source>
</evidence>
<proteinExistence type="inferred from homology"/>
<evidence type="ECO:0000313" key="11">
    <source>
        <dbReference type="Proteomes" id="UP001142610"/>
    </source>
</evidence>
<feature type="transmembrane region" description="Helical" evidence="8">
    <location>
        <begin position="128"/>
        <end position="148"/>
    </location>
</feature>
<evidence type="ECO:0000313" key="10">
    <source>
        <dbReference type="EMBL" id="MCQ8184527.1"/>
    </source>
</evidence>
<organism evidence="10 11">
    <name type="scientific">Parvularcula maris</name>
    <dbReference type="NCBI Taxonomy" id="2965077"/>
    <lineage>
        <taxon>Bacteria</taxon>
        <taxon>Pseudomonadati</taxon>
        <taxon>Pseudomonadota</taxon>
        <taxon>Alphaproteobacteria</taxon>
        <taxon>Parvularculales</taxon>
        <taxon>Parvularculaceae</taxon>
        <taxon>Parvularcula</taxon>
    </lineage>
</organism>
<dbReference type="EC" id="2.7.8.31" evidence="10"/>
<feature type="transmembrane region" description="Helical" evidence="8">
    <location>
        <begin position="23"/>
        <end position="50"/>
    </location>
</feature>
<dbReference type="EMBL" id="JANIBC010000002">
    <property type="protein sequence ID" value="MCQ8184527.1"/>
    <property type="molecule type" value="Genomic_DNA"/>
</dbReference>
<feature type="domain" description="Bacterial sugar transferase" evidence="9">
    <location>
        <begin position="289"/>
        <end position="474"/>
    </location>
</feature>
<keyword evidence="4 8" id="KW-0812">Transmembrane</keyword>
<evidence type="ECO:0000256" key="2">
    <source>
        <dbReference type="ARBA" id="ARBA00006464"/>
    </source>
</evidence>
<evidence type="ECO:0000256" key="3">
    <source>
        <dbReference type="ARBA" id="ARBA00022679"/>
    </source>
</evidence>
<evidence type="ECO:0000256" key="8">
    <source>
        <dbReference type="SAM" id="Phobius"/>
    </source>
</evidence>
<name>A0A9X2L7L2_9PROT</name>
<gene>
    <name evidence="10" type="ORF">NOG11_03920</name>
</gene>
<dbReference type="Proteomes" id="UP001142610">
    <property type="component" value="Unassembled WGS sequence"/>
</dbReference>
<reference evidence="10" key="1">
    <citation type="submission" date="2022-07" db="EMBL/GenBank/DDBJ databases">
        <title>Parvularcula maris sp. nov., an algicidal bacterium isolated from seawater.</title>
        <authorList>
            <person name="Li F."/>
        </authorList>
    </citation>
    <scope>NUCLEOTIDE SEQUENCE</scope>
    <source>
        <strain evidence="10">BGMRC 0090</strain>
    </source>
</reference>
<evidence type="ECO:0000256" key="6">
    <source>
        <dbReference type="ARBA" id="ARBA00023136"/>
    </source>
</evidence>
<evidence type="ECO:0000256" key="7">
    <source>
        <dbReference type="ARBA" id="ARBA00023169"/>
    </source>
</evidence>
<sequence length="479" mass="53487">MSITATDDIQTGPRRRRGISRDVCADLAALLQIVIVTSAAVAATPFATLVTLPDGMVTEPRLIALCAVGFLTSLVYTEALRQGGYFRFDQLIDSWGTVRGVVWRFGLIMLSFVAACYSLGLTQFLSRGWLIAWALMGGGSVVVSRFVMARILRSLSKAGGLLCRRLVFVGNPSRTHFFSARAVSTETSVEIVRSYEPENLEAPDTPDFLGLQRMVEGGMVDDIIVCPRGDDTDKSLAKLLDQLRQLPVHVSLGPHPLWVQRTGRTESIGKVPTYVVQRRPISGWDTFTKMLEDRILSFLMLLALSPVMLACAIAVRLDSKGPIFFVQRRQGMAGDIFPIMKFRSMRVMEDGDDVKQATKDDDRITKVGAFLRKTSLDELPQLINVLRGQMSLVGPRPHALKHDAYYSKLIKDYAARHRVKPGMTGWAQVNGFRGETNEPEKMEARLKCDLEYIENWSLWFDLRILVLTVKAVLKPENAY</sequence>
<keyword evidence="11" id="KW-1185">Reference proteome</keyword>
<evidence type="ECO:0000256" key="1">
    <source>
        <dbReference type="ARBA" id="ARBA00004141"/>
    </source>
</evidence>
<dbReference type="PANTHER" id="PTHR30576:SF0">
    <property type="entry name" value="UNDECAPRENYL-PHOSPHATE N-ACETYLGALACTOSAMINYL 1-PHOSPHATE TRANSFERASE-RELATED"/>
    <property type="match status" value="1"/>
</dbReference>
<keyword evidence="7" id="KW-0270">Exopolysaccharide synthesis</keyword>
<dbReference type="AlphaFoldDB" id="A0A9X2L7L2"/>
<evidence type="ECO:0000259" key="9">
    <source>
        <dbReference type="Pfam" id="PF02397"/>
    </source>
</evidence>
<accession>A0A9X2L7L2</accession>
<dbReference type="Pfam" id="PF13727">
    <property type="entry name" value="CoA_binding_3"/>
    <property type="match status" value="1"/>
</dbReference>
<comment type="caution">
    <text evidence="10">The sequence shown here is derived from an EMBL/GenBank/DDBJ whole genome shotgun (WGS) entry which is preliminary data.</text>
</comment>
<dbReference type="Pfam" id="PF02397">
    <property type="entry name" value="Bac_transf"/>
    <property type="match status" value="1"/>
</dbReference>
<dbReference type="PANTHER" id="PTHR30576">
    <property type="entry name" value="COLANIC BIOSYNTHESIS UDP-GLUCOSE LIPID CARRIER TRANSFERASE"/>
    <property type="match status" value="1"/>
</dbReference>
<keyword evidence="5 8" id="KW-1133">Transmembrane helix</keyword>
<comment type="similarity">
    <text evidence="2">Belongs to the bacterial sugar transferase family.</text>
</comment>
<evidence type="ECO:0000256" key="5">
    <source>
        <dbReference type="ARBA" id="ARBA00022989"/>
    </source>
</evidence>
<dbReference type="RefSeq" id="WP_256618362.1">
    <property type="nucleotide sequence ID" value="NZ_JANIBC010000002.1"/>
</dbReference>
<dbReference type="GO" id="GO:0016020">
    <property type="term" value="C:membrane"/>
    <property type="evidence" value="ECO:0007669"/>
    <property type="project" value="UniProtKB-SubCell"/>
</dbReference>
<comment type="subcellular location">
    <subcellularLocation>
        <location evidence="1">Membrane</location>
        <topology evidence="1">Multi-pass membrane protein</topology>
    </subcellularLocation>
</comment>